<feature type="region of interest" description="Disordered" evidence="1">
    <location>
        <begin position="40"/>
        <end position="75"/>
    </location>
</feature>
<feature type="compositionally biased region" description="Basic and acidic residues" evidence="1">
    <location>
        <begin position="61"/>
        <end position="75"/>
    </location>
</feature>
<protein>
    <submittedName>
        <fullName evidence="2">Small acid-soluble spore protein (Thioredoxin-like protein)</fullName>
    </submittedName>
</protein>
<organism evidence="2 3">
    <name type="scientific">Paenibacillus uliginis N3/975</name>
    <dbReference type="NCBI Taxonomy" id="1313296"/>
    <lineage>
        <taxon>Bacteria</taxon>
        <taxon>Bacillati</taxon>
        <taxon>Bacillota</taxon>
        <taxon>Bacilli</taxon>
        <taxon>Bacillales</taxon>
        <taxon>Paenibacillaceae</taxon>
        <taxon>Paenibacillus</taxon>
    </lineage>
</organism>
<evidence type="ECO:0000313" key="2">
    <source>
        <dbReference type="EMBL" id="SMF86138.1"/>
    </source>
</evidence>
<feature type="compositionally biased region" description="Basic and acidic residues" evidence="1">
    <location>
        <begin position="41"/>
        <end position="52"/>
    </location>
</feature>
<dbReference type="RefSeq" id="WP_208914173.1">
    <property type="nucleotide sequence ID" value="NZ_LT840184.1"/>
</dbReference>
<dbReference type="InterPro" id="IPR017524">
    <property type="entry name" value="SASP_thioredoxin-like"/>
</dbReference>
<evidence type="ECO:0000256" key="1">
    <source>
        <dbReference type="SAM" id="MobiDB-lite"/>
    </source>
</evidence>
<proteinExistence type="inferred from homology"/>
<dbReference type="STRING" id="1313296.SAMN05661091_3301"/>
<gene>
    <name evidence="2" type="ORF">SAMN05661091_3301</name>
</gene>
<name>A0A1X7HI27_9BACL</name>
<keyword evidence="3" id="KW-1185">Reference proteome</keyword>
<evidence type="ECO:0000313" key="3">
    <source>
        <dbReference type="Proteomes" id="UP000192940"/>
    </source>
</evidence>
<dbReference type="AlphaFoldDB" id="A0A1X7HI27"/>
<dbReference type="NCBIfam" id="TIGR03090">
    <property type="entry name" value="SASP_tlp"/>
    <property type="match status" value="1"/>
</dbReference>
<dbReference type="EMBL" id="LT840184">
    <property type="protein sequence ID" value="SMF86138.1"/>
    <property type="molecule type" value="Genomic_DNA"/>
</dbReference>
<dbReference type="HAMAP" id="MF_01506">
    <property type="entry name" value="Tlp"/>
    <property type="match status" value="1"/>
</dbReference>
<dbReference type="Proteomes" id="UP000192940">
    <property type="component" value="Chromosome I"/>
</dbReference>
<reference evidence="2 3" key="1">
    <citation type="submission" date="2017-04" db="EMBL/GenBank/DDBJ databases">
        <authorList>
            <person name="Afonso C.L."/>
            <person name="Miller P.J."/>
            <person name="Scott M.A."/>
            <person name="Spackman E."/>
            <person name="Goraichik I."/>
            <person name="Dimitrov K.M."/>
            <person name="Suarez D.L."/>
            <person name="Swayne D.E."/>
        </authorList>
    </citation>
    <scope>NUCLEOTIDE SEQUENCE [LARGE SCALE GENOMIC DNA]</scope>
    <source>
        <strain evidence="2 3">N3/975</strain>
    </source>
</reference>
<sequence length="75" mass="9046">MPKPDNREDNVHRLQDAVQDTIENFREAKDYLNEFGDEISESEKEQILEKNERRKKSISGFREEIKDEAKHQREK</sequence>
<accession>A0A1X7HI27</accession>
<dbReference type="Pfam" id="PF19824">
    <property type="entry name" value="Tlp"/>
    <property type="match status" value="1"/>
</dbReference>